<comment type="caution">
    <text evidence="3">The sequence shown here is derived from an EMBL/GenBank/DDBJ whole genome shotgun (WGS) entry which is preliminary data.</text>
</comment>
<accession>A0ABN2LLW0</accession>
<feature type="region of interest" description="Disordered" evidence="1">
    <location>
        <begin position="167"/>
        <end position="216"/>
    </location>
</feature>
<keyword evidence="4" id="KW-1185">Reference proteome</keyword>
<evidence type="ECO:0008006" key="5">
    <source>
        <dbReference type="Google" id="ProtNLM"/>
    </source>
</evidence>
<evidence type="ECO:0000256" key="1">
    <source>
        <dbReference type="SAM" id="MobiDB-lite"/>
    </source>
</evidence>
<feature type="transmembrane region" description="Helical" evidence="2">
    <location>
        <begin position="77"/>
        <end position="98"/>
    </location>
</feature>
<feature type="transmembrane region" description="Helical" evidence="2">
    <location>
        <begin position="130"/>
        <end position="152"/>
    </location>
</feature>
<keyword evidence="2" id="KW-0812">Transmembrane</keyword>
<evidence type="ECO:0000313" key="4">
    <source>
        <dbReference type="Proteomes" id="UP001500851"/>
    </source>
</evidence>
<feature type="compositionally biased region" description="Acidic residues" evidence="1">
    <location>
        <begin position="183"/>
        <end position="202"/>
    </location>
</feature>
<reference evidence="3 4" key="1">
    <citation type="journal article" date="2019" name="Int. J. Syst. Evol. Microbiol.">
        <title>The Global Catalogue of Microorganisms (GCM) 10K type strain sequencing project: providing services to taxonomists for standard genome sequencing and annotation.</title>
        <authorList>
            <consortium name="The Broad Institute Genomics Platform"/>
            <consortium name="The Broad Institute Genome Sequencing Center for Infectious Disease"/>
            <person name="Wu L."/>
            <person name="Ma J."/>
        </authorList>
    </citation>
    <scope>NUCLEOTIDE SEQUENCE [LARGE SCALE GENOMIC DNA]</scope>
    <source>
        <strain evidence="3 4">JCM 14736</strain>
    </source>
</reference>
<dbReference type="InterPro" id="IPR019051">
    <property type="entry name" value="Trp_biosyn_TM_oprn/chp"/>
</dbReference>
<evidence type="ECO:0000256" key="2">
    <source>
        <dbReference type="SAM" id="Phobius"/>
    </source>
</evidence>
<feature type="compositionally biased region" description="Basic and acidic residues" evidence="1">
    <location>
        <begin position="167"/>
        <end position="180"/>
    </location>
</feature>
<keyword evidence="2" id="KW-0472">Membrane</keyword>
<feature type="transmembrane region" description="Helical" evidence="2">
    <location>
        <begin position="52"/>
        <end position="70"/>
    </location>
</feature>
<keyword evidence="2" id="KW-1133">Transmembrane helix</keyword>
<dbReference type="EMBL" id="BAAAOB010000002">
    <property type="protein sequence ID" value="GAA1793073.1"/>
    <property type="molecule type" value="Genomic_DNA"/>
</dbReference>
<gene>
    <name evidence="3" type="ORF">GCM10009768_22550</name>
</gene>
<organism evidence="3 4">
    <name type="scientific">Leucobacter iarius</name>
    <dbReference type="NCBI Taxonomy" id="333963"/>
    <lineage>
        <taxon>Bacteria</taxon>
        <taxon>Bacillati</taxon>
        <taxon>Actinomycetota</taxon>
        <taxon>Actinomycetes</taxon>
        <taxon>Micrococcales</taxon>
        <taxon>Microbacteriaceae</taxon>
        <taxon>Leucobacter</taxon>
    </lineage>
</organism>
<evidence type="ECO:0000313" key="3">
    <source>
        <dbReference type="EMBL" id="GAA1793073.1"/>
    </source>
</evidence>
<protein>
    <recommendedName>
        <fullName evidence="5">Membrane protein (TIGR02234 family)</fullName>
    </recommendedName>
</protein>
<name>A0ABN2LLW0_9MICO</name>
<feature type="compositionally biased region" description="Low complexity" evidence="1">
    <location>
        <begin position="203"/>
        <end position="216"/>
    </location>
</feature>
<sequence length="216" mass="21869">MKRMRLLLIAGLGLVGALALLSATQPWASFKLELGAAAQDHLSVTGQEFNQSLSPLALAVLAGALALTIAGKIFRRVLGVVLALLGAGISAVAITVLIDPSAASLARVTKLTGLAGGSAQDAIAGTSLTVWPIVTAALGVLVALLGVLVLAVSGRWATAGRKYETSTKRVESDEPDRIADWDALSDGDDPSDADPDADEDAESPAAGAADPEAPRA</sequence>
<dbReference type="Proteomes" id="UP001500851">
    <property type="component" value="Unassembled WGS sequence"/>
</dbReference>
<proteinExistence type="predicted"/>
<dbReference type="Pfam" id="PF09534">
    <property type="entry name" value="Trp_oprn_chp"/>
    <property type="match status" value="1"/>
</dbReference>